<evidence type="ECO:0000313" key="1">
    <source>
        <dbReference type="EMBL" id="KAK9906589.1"/>
    </source>
</evidence>
<reference evidence="1 2" key="1">
    <citation type="journal article" date="2024" name="Nat. Commun.">
        <title>Phylogenomics reveals the evolutionary origins of lichenization in chlorophyte algae.</title>
        <authorList>
            <person name="Puginier C."/>
            <person name="Libourel C."/>
            <person name="Otte J."/>
            <person name="Skaloud P."/>
            <person name="Haon M."/>
            <person name="Grisel S."/>
            <person name="Petersen M."/>
            <person name="Berrin J.G."/>
            <person name="Delaux P.M."/>
            <person name="Dal Grande F."/>
            <person name="Keller J."/>
        </authorList>
    </citation>
    <scope>NUCLEOTIDE SEQUENCE [LARGE SCALE GENOMIC DNA]</scope>
    <source>
        <strain evidence="1 2">SAG 216-7</strain>
    </source>
</reference>
<name>A0ABR2YKE8_9CHLO</name>
<dbReference type="Proteomes" id="UP001491310">
    <property type="component" value="Unassembled WGS sequence"/>
</dbReference>
<evidence type="ECO:0000313" key="2">
    <source>
        <dbReference type="Proteomes" id="UP001491310"/>
    </source>
</evidence>
<dbReference type="EMBL" id="JALJOT010000010">
    <property type="protein sequence ID" value="KAK9906589.1"/>
    <property type="molecule type" value="Genomic_DNA"/>
</dbReference>
<gene>
    <name evidence="1" type="ORF">WJX75_004571</name>
</gene>
<organism evidence="1 2">
    <name type="scientific">Coccomyxa subellipsoidea</name>
    <dbReference type="NCBI Taxonomy" id="248742"/>
    <lineage>
        <taxon>Eukaryota</taxon>
        <taxon>Viridiplantae</taxon>
        <taxon>Chlorophyta</taxon>
        <taxon>core chlorophytes</taxon>
        <taxon>Trebouxiophyceae</taxon>
        <taxon>Trebouxiophyceae incertae sedis</taxon>
        <taxon>Coccomyxaceae</taxon>
        <taxon>Coccomyxa</taxon>
    </lineage>
</organism>
<protein>
    <submittedName>
        <fullName evidence="1">Uncharacterized protein</fullName>
    </submittedName>
</protein>
<accession>A0ABR2YKE8</accession>
<sequence length="143" mass="15647">MFGGGAPTTSKALLKNPLQYLLCVRAGGNPWDINKKKAKKKKKVKVEAVEDGAEVLEDGDIRTKDGKIIKAGAVSVQSNLTYEKEFALEMQKAKEGKVKNTPWGSSFKPPPEILHGYSAPVTGKNAQERLDLRCAVKTDKFCK</sequence>
<keyword evidence="2" id="KW-1185">Reference proteome</keyword>
<comment type="caution">
    <text evidence="1">The sequence shown here is derived from an EMBL/GenBank/DDBJ whole genome shotgun (WGS) entry which is preliminary data.</text>
</comment>
<proteinExistence type="predicted"/>